<name>A0A9P5D364_9HYPO</name>
<keyword evidence="3" id="KW-1185">Reference proteome</keyword>
<feature type="compositionally biased region" description="Polar residues" evidence="1">
    <location>
        <begin position="181"/>
        <end position="194"/>
    </location>
</feature>
<dbReference type="EMBL" id="JAANYQ010000012">
    <property type="protein sequence ID" value="KAF4121490.1"/>
    <property type="molecule type" value="Genomic_DNA"/>
</dbReference>
<proteinExistence type="predicted"/>
<dbReference type="Proteomes" id="UP000749293">
    <property type="component" value="Unassembled WGS sequence"/>
</dbReference>
<dbReference type="OrthoDB" id="415825at2759"/>
<feature type="region of interest" description="Disordered" evidence="1">
    <location>
        <begin position="176"/>
        <end position="195"/>
    </location>
</feature>
<organism evidence="2 3">
    <name type="scientific">Geosmithia morbida</name>
    <dbReference type="NCBI Taxonomy" id="1094350"/>
    <lineage>
        <taxon>Eukaryota</taxon>
        <taxon>Fungi</taxon>
        <taxon>Dikarya</taxon>
        <taxon>Ascomycota</taxon>
        <taxon>Pezizomycotina</taxon>
        <taxon>Sordariomycetes</taxon>
        <taxon>Hypocreomycetidae</taxon>
        <taxon>Hypocreales</taxon>
        <taxon>Bionectriaceae</taxon>
        <taxon>Geosmithia</taxon>
    </lineage>
</organism>
<gene>
    <name evidence="2" type="ORF">GMORB2_1897</name>
</gene>
<dbReference type="GeneID" id="55968127"/>
<dbReference type="AlphaFoldDB" id="A0A9P5D364"/>
<evidence type="ECO:0000313" key="3">
    <source>
        <dbReference type="Proteomes" id="UP000749293"/>
    </source>
</evidence>
<evidence type="ECO:0000256" key="1">
    <source>
        <dbReference type="SAM" id="MobiDB-lite"/>
    </source>
</evidence>
<comment type="caution">
    <text evidence="2">The sequence shown here is derived from an EMBL/GenBank/DDBJ whole genome shotgun (WGS) entry which is preliminary data.</text>
</comment>
<feature type="region of interest" description="Disordered" evidence="1">
    <location>
        <begin position="72"/>
        <end position="91"/>
    </location>
</feature>
<reference evidence="2" key="1">
    <citation type="submission" date="2020-03" db="EMBL/GenBank/DDBJ databases">
        <title>Site-based positive gene gene selection in Geosmithia morbida across the United States reveals a broad range of putative effectors and factors for local host and environmental adapation.</title>
        <authorList>
            <person name="Onufrak A."/>
            <person name="Murdoch R.W."/>
            <person name="Gazis R."/>
            <person name="Huff M."/>
            <person name="Staton M."/>
            <person name="Klingeman W."/>
            <person name="Hadziabdic D."/>
        </authorList>
    </citation>
    <scope>NUCLEOTIDE SEQUENCE</scope>
    <source>
        <strain evidence="2">1262</strain>
    </source>
</reference>
<protein>
    <submittedName>
        <fullName evidence="2">Berberine and berberine like</fullName>
    </submittedName>
</protein>
<accession>A0A9P5D364</accession>
<dbReference type="RefSeq" id="XP_035320142.1">
    <property type="nucleotide sequence ID" value="XM_035463878.1"/>
</dbReference>
<evidence type="ECO:0000313" key="2">
    <source>
        <dbReference type="EMBL" id="KAF4121490.1"/>
    </source>
</evidence>
<sequence>MRICTNTQAFGAPINAIIIPSNTTDKCPAVSSVPRASLAPIVLAVSLSLYVHMTRTLEGKLAVGRAFRVRPRRGQRVPDGPAAKTVSKEGPYPHLNLSGIQDALLQLESASSSTEFRGDELSPFSNDPFALASLPGDVLGNQQEFVGHVRNWLPFRLDGNGKYDNAAHQLAFGGGGGGPESSFQPRTGNISQPLSREEWMTDTARLVSAVQTSIHPAPSLQKMDQEFSHLPMVPTKLNKELVRTHLRLLSRFKASISGIPNPENPFMKHWIPYIIQDPLLINTVLFTSACFLNETGHLPKSVVVLLRGMVFQSLNNTLRSRESQTSDSAILAVAEMILDEWYWATIFACLSPMRCSLPYTVVLDLNSPITSWFHSN</sequence>